<dbReference type="Proteomes" id="UP000237105">
    <property type="component" value="Unassembled WGS sequence"/>
</dbReference>
<organism evidence="2 3">
    <name type="scientific">Parasponia andersonii</name>
    <name type="common">Sponia andersonii</name>
    <dbReference type="NCBI Taxonomy" id="3476"/>
    <lineage>
        <taxon>Eukaryota</taxon>
        <taxon>Viridiplantae</taxon>
        <taxon>Streptophyta</taxon>
        <taxon>Embryophyta</taxon>
        <taxon>Tracheophyta</taxon>
        <taxon>Spermatophyta</taxon>
        <taxon>Magnoliopsida</taxon>
        <taxon>eudicotyledons</taxon>
        <taxon>Gunneridae</taxon>
        <taxon>Pentapetalae</taxon>
        <taxon>rosids</taxon>
        <taxon>fabids</taxon>
        <taxon>Rosales</taxon>
        <taxon>Cannabaceae</taxon>
        <taxon>Parasponia</taxon>
    </lineage>
</organism>
<name>A0A2P5CDY5_PARAD</name>
<gene>
    <name evidence="2" type="ORF">PanWU01x14_161440</name>
</gene>
<dbReference type="AlphaFoldDB" id="A0A2P5CDY5"/>
<reference evidence="3" key="1">
    <citation type="submission" date="2016-06" db="EMBL/GenBank/DDBJ databases">
        <title>Parallel loss of symbiosis genes in relatives of nitrogen-fixing non-legume Parasponia.</title>
        <authorList>
            <person name="Van Velzen R."/>
            <person name="Holmer R."/>
            <person name="Bu F."/>
            <person name="Rutten L."/>
            <person name="Van Zeijl A."/>
            <person name="Liu W."/>
            <person name="Santuari L."/>
            <person name="Cao Q."/>
            <person name="Sharma T."/>
            <person name="Shen D."/>
            <person name="Roswanjaya Y."/>
            <person name="Wardhani T."/>
            <person name="Kalhor M.S."/>
            <person name="Jansen J."/>
            <person name="Van den Hoogen J."/>
            <person name="Gungor B."/>
            <person name="Hartog M."/>
            <person name="Hontelez J."/>
            <person name="Verver J."/>
            <person name="Yang W.-C."/>
            <person name="Schijlen E."/>
            <person name="Repin R."/>
            <person name="Schilthuizen M."/>
            <person name="Schranz E."/>
            <person name="Heidstra R."/>
            <person name="Miyata K."/>
            <person name="Fedorova E."/>
            <person name="Kohlen W."/>
            <person name="Bisseling T."/>
            <person name="Smit S."/>
            <person name="Geurts R."/>
        </authorList>
    </citation>
    <scope>NUCLEOTIDE SEQUENCE [LARGE SCALE GENOMIC DNA]</scope>
    <source>
        <strain evidence="3">cv. WU1-14</strain>
    </source>
</reference>
<evidence type="ECO:0000256" key="1">
    <source>
        <dbReference type="SAM" id="MobiDB-lite"/>
    </source>
</evidence>
<evidence type="ECO:0000313" key="2">
    <source>
        <dbReference type="EMBL" id="PON59217.1"/>
    </source>
</evidence>
<protein>
    <submittedName>
        <fullName evidence="2">Uncharacterized protein</fullName>
    </submittedName>
</protein>
<accession>A0A2P5CDY5</accession>
<feature type="region of interest" description="Disordered" evidence="1">
    <location>
        <begin position="1"/>
        <end position="63"/>
    </location>
</feature>
<keyword evidence="3" id="KW-1185">Reference proteome</keyword>
<sequence length="103" mass="11946">MSVIFISDSEDKSKHSITLNSTARKRLEEDMNEEVNSPAKRLKIEDGHTDSEEKDMPHGDKEKKMHYAYEITEAKVDAEVAKYNSQVLKDFEKENLDEIMLKN</sequence>
<comment type="caution">
    <text evidence="2">The sequence shown here is derived from an EMBL/GenBank/DDBJ whole genome shotgun (WGS) entry which is preliminary data.</text>
</comment>
<evidence type="ECO:0000313" key="3">
    <source>
        <dbReference type="Proteomes" id="UP000237105"/>
    </source>
</evidence>
<dbReference type="EMBL" id="JXTB01000142">
    <property type="protein sequence ID" value="PON59217.1"/>
    <property type="molecule type" value="Genomic_DNA"/>
</dbReference>
<feature type="compositionally biased region" description="Basic and acidic residues" evidence="1">
    <location>
        <begin position="42"/>
        <end position="63"/>
    </location>
</feature>
<proteinExistence type="predicted"/>